<feature type="compositionally biased region" description="Polar residues" evidence="1">
    <location>
        <begin position="52"/>
        <end position="64"/>
    </location>
</feature>
<comment type="caution">
    <text evidence="3">The sequence shown here is derived from an EMBL/GenBank/DDBJ whole genome shotgun (WGS) entry which is preliminary data.</text>
</comment>
<keyword evidence="2" id="KW-1133">Transmembrane helix</keyword>
<keyword evidence="4" id="KW-1185">Reference proteome</keyword>
<dbReference type="EMBL" id="RRYP01010544">
    <property type="protein sequence ID" value="TNV78310.1"/>
    <property type="molecule type" value="Genomic_DNA"/>
</dbReference>
<sequence length="404" mass="45823">MQFDFLMDTDTQTSYQTIQQLHQQHNQRIIQHQDQLDKQARNSVQKQEPFNAAFTQMSSQTEPLSTGNGGKNTSSNNNTTVIIVASVVATLSMMLLAAGLLWFVFVIKRRRRLQNNRVISLQTVHPLHDPKNTEHHDIIEKDAVHPTVLAFENALQRKIQELIRQHPEFETAKTQATEQQKSIFNKIVRVEPFESKPLSSSITPQRIFSNKNNATAINDVKFEDLEGEFLDGGKQMLKSSFKKQSHNLLQSEKFDPFEMPHLDIPDVGFGFLAASYKDTNKSSFKGGIDKVDQQDEHGRKIRRSINSSQSIKRIYMETGKAPDNFEKDQICIPANDSMESMSKRSHVSSVANGGDGDVPLGSVRRLKDRSRFSPASKQDSTKRYTGMYISANLPWDDPTRSTQV</sequence>
<evidence type="ECO:0000256" key="1">
    <source>
        <dbReference type="SAM" id="MobiDB-lite"/>
    </source>
</evidence>
<organism evidence="3 4">
    <name type="scientific">Halteria grandinella</name>
    <dbReference type="NCBI Taxonomy" id="5974"/>
    <lineage>
        <taxon>Eukaryota</taxon>
        <taxon>Sar</taxon>
        <taxon>Alveolata</taxon>
        <taxon>Ciliophora</taxon>
        <taxon>Intramacronucleata</taxon>
        <taxon>Spirotrichea</taxon>
        <taxon>Stichotrichia</taxon>
        <taxon>Sporadotrichida</taxon>
        <taxon>Halteriidae</taxon>
        <taxon>Halteria</taxon>
    </lineage>
</organism>
<accession>A0A8J8NQC7</accession>
<name>A0A8J8NQC7_HALGN</name>
<keyword evidence="2" id="KW-0812">Transmembrane</keyword>
<feature type="transmembrane region" description="Helical" evidence="2">
    <location>
        <begin position="81"/>
        <end position="107"/>
    </location>
</feature>
<gene>
    <name evidence="3" type="ORF">FGO68_gene1165</name>
</gene>
<evidence type="ECO:0000256" key="2">
    <source>
        <dbReference type="SAM" id="Phobius"/>
    </source>
</evidence>
<dbReference type="Proteomes" id="UP000785679">
    <property type="component" value="Unassembled WGS sequence"/>
</dbReference>
<proteinExistence type="predicted"/>
<evidence type="ECO:0000313" key="3">
    <source>
        <dbReference type="EMBL" id="TNV78310.1"/>
    </source>
</evidence>
<reference evidence="3" key="1">
    <citation type="submission" date="2019-06" db="EMBL/GenBank/DDBJ databases">
        <authorList>
            <person name="Zheng W."/>
        </authorList>
    </citation>
    <scope>NUCLEOTIDE SEQUENCE</scope>
    <source>
        <strain evidence="3">QDHG01</strain>
    </source>
</reference>
<dbReference type="AlphaFoldDB" id="A0A8J8NQC7"/>
<keyword evidence="2" id="KW-0472">Membrane</keyword>
<protein>
    <submittedName>
        <fullName evidence="3">Uncharacterized protein</fullName>
    </submittedName>
</protein>
<feature type="region of interest" description="Disordered" evidence="1">
    <location>
        <begin position="52"/>
        <end position="76"/>
    </location>
</feature>
<feature type="region of interest" description="Disordered" evidence="1">
    <location>
        <begin position="347"/>
        <end position="384"/>
    </location>
</feature>
<evidence type="ECO:0000313" key="4">
    <source>
        <dbReference type="Proteomes" id="UP000785679"/>
    </source>
</evidence>